<dbReference type="EMBL" id="JACXVP010000009">
    <property type="protein sequence ID" value="KAG5586042.1"/>
    <property type="molecule type" value="Genomic_DNA"/>
</dbReference>
<reference evidence="1 2" key="1">
    <citation type="submission" date="2020-09" db="EMBL/GenBank/DDBJ databases">
        <title>De no assembly of potato wild relative species, Solanum commersonii.</title>
        <authorList>
            <person name="Cho K."/>
        </authorList>
    </citation>
    <scope>NUCLEOTIDE SEQUENCE [LARGE SCALE GENOMIC DNA]</scope>
    <source>
        <strain evidence="1">LZ3.2</strain>
        <tissue evidence="1">Leaf</tissue>
    </source>
</reference>
<evidence type="ECO:0000313" key="1">
    <source>
        <dbReference type="EMBL" id="KAG5586042.1"/>
    </source>
</evidence>
<proteinExistence type="predicted"/>
<sequence length="60" mass="6548">MGKISWGVTAKQVEINSWFSKICVAEDHLVTLVRIVDQLGNSPFGVVHCHLAPSFGIVVL</sequence>
<comment type="caution">
    <text evidence="1">The sequence shown here is derived from an EMBL/GenBank/DDBJ whole genome shotgun (WGS) entry which is preliminary data.</text>
</comment>
<dbReference type="Proteomes" id="UP000824120">
    <property type="component" value="Chromosome 9"/>
</dbReference>
<keyword evidence="2" id="KW-1185">Reference proteome</keyword>
<evidence type="ECO:0000313" key="2">
    <source>
        <dbReference type="Proteomes" id="UP000824120"/>
    </source>
</evidence>
<dbReference type="AlphaFoldDB" id="A0A9J5XED0"/>
<gene>
    <name evidence="1" type="ORF">H5410_046476</name>
</gene>
<name>A0A9J5XED0_SOLCO</name>
<organism evidence="1 2">
    <name type="scientific">Solanum commersonii</name>
    <name type="common">Commerson's wild potato</name>
    <name type="synonym">Commerson's nightshade</name>
    <dbReference type="NCBI Taxonomy" id="4109"/>
    <lineage>
        <taxon>Eukaryota</taxon>
        <taxon>Viridiplantae</taxon>
        <taxon>Streptophyta</taxon>
        <taxon>Embryophyta</taxon>
        <taxon>Tracheophyta</taxon>
        <taxon>Spermatophyta</taxon>
        <taxon>Magnoliopsida</taxon>
        <taxon>eudicotyledons</taxon>
        <taxon>Gunneridae</taxon>
        <taxon>Pentapetalae</taxon>
        <taxon>asterids</taxon>
        <taxon>lamiids</taxon>
        <taxon>Solanales</taxon>
        <taxon>Solanaceae</taxon>
        <taxon>Solanoideae</taxon>
        <taxon>Solaneae</taxon>
        <taxon>Solanum</taxon>
    </lineage>
</organism>
<protein>
    <submittedName>
        <fullName evidence="1">Uncharacterized protein</fullName>
    </submittedName>
</protein>
<accession>A0A9J5XED0</accession>